<evidence type="ECO:0000259" key="5">
    <source>
        <dbReference type="Pfam" id="PF01507"/>
    </source>
</evidence>
<keyword evidence="2 4" id="KW-0560">Oxidoreductase</keyword>
<dbReference type="CDD" id="cd23945">
    <property type="entry name" value="PAPS_reductase"/>
    <property type="match status" value="1"/>
</dbReference>
<feature type="binding site" evidence="4">
    <location>
        <position position="124"/>
    </location>
    <ligand>
        <name>[4Fe-4S] cluster</name>
        <dbReference type="ChEBI" id="CHEBI:49883"/>
    </ligand>
</feature>
<dbReference type="InterPro" id="IPR002500">
    <property type="entry name" value="PAPS_reduct_dom"/>
</dbReference>
<dbReference type="Pfam" id="PF01507">
    <property type="entry name" value="PAPS_reduct"/>
    <property type="match status" value="1"/>
</dbReference>
<comment type="subcellular location">
    <subcellularLocation>
        <location evidence="4">Cytoplasm</location>
    </subcellularLocation>
</comment>
<keyword evidence="4" id="KW-0408">Iron</keyword>
<comment type="pathway">
    <text evidence="3 4">Sulfur metabolism; hydrogen sulfide biosynthesis; sulfite from sulfate.</text>
</comment>
<protein>
    <recommendedName>
        <fullName evidence="4">Adenosine 5'-phosphosulfate reductase</fullName>
        <shortName evidence="4">APS reductase</shortName>
        <ecNumber evidence="4">1.8.4.10</ecNumber>
    </recommendedName>
    <alternativeName>
        <fullName evidence="4">5'-adenylylsulfate reductase</fullName>
    </alternativeName>
    <alternativeName>
        <fullName evidence="4">Thioredoxin-dependent 5'-adenylylsulfate reductase</fullName>
    </alternativeName>
</protein>
<gene>
    <name evidence="4" type="primary">cysH</name>
    <name evidence="6" type="ORF">DFR50_14346</name>
</gene>
<dbReference type="HAMAP" id="MF_00063">
    <property type="entry name" value="CysH"/>
    <property type="match status" value="1"/>
</dbReference>
<feature type="active site" description="Nucleophile; cysteine thiosulfonate intermediate" evidence="4">
    <location>
        <position position="231"/>
    </location>
</feature>
<dbReference type="InterPro" id="IPR014729">
    <property type="entry name" value="Rossmann-like_a/b/a_fold"/>
</dbReference>
<organism evidence="6 7">
    <name type="scientific">Roseiarcus fermentans</name>
    <dbReference type="NCBI Taxonomy" id="1473586"/>
    <lineage>
        <taxon>Bacteria</taxon>
        <taxon>Pseudomonadati</taxon>
        <taxon>Pseudomonadota</taxon>
        <taxon>Alphaproteobacteria</taxon>
        <taxon>Hyphomicrobiales</taxon>
        <taxon>Roseiarcaceae</taxon>
        <taxon>Roseiarcus</taxon>
    </lineage>
</organism>
<dbReference type="Gene3D" id="3.40.50.620">
    <property type="entry name" value="HUPs"/>
    <property type="match status" value="1"/>
</dbReference>
<name>A0A366EPE1_9HYPH</name>
<dbReference type="RefSeq" id="WP_113892716.1">
    <property type="nucleotide sequence ID" value="NZ_QNRK01000043.1"/>
</dbReference>
<dbReference type="GO" id="GO:0005737">
    <property type="term" value="C:cytoplasm"/>
    <property type="evidence" value="ECO:0007669"/>
    <property type="project" value="UniProtKB-SubCell"/>
</dbReference>
<dbReference type="Proteomes" id="UP000253529">
    <property type="component" value="Unassembled WGS sequence"/>
</dbReference>
<dbReference type="GO" id="GO:0046872">
    <property type="term" value="F:metal ion binding"/>
    <property type="evidence" value="ECO:0007669"/>
    <property type="project" value="UniProtKB-KW"/>
</dbReference>
<dbReference type="GO" id="GO:0051539">
    <property type="term" value="F:4 iron, 4 sulfur cluster binding"/>
    <property type="evidence" value="ECO:0007669"/>
    <property type="project" value="UniProtKB-UniRule"/>
</dbReference>
<comment type="catalytic activity">
    <reaction evidence="4">
        <text>[thioredoxin]-disulfide + sulfite + AMP + 2 H(+) = adenosine 5'-phosphosulfate + [thioredoxin]-dithiol</text>
        <dbReference type="Rhea" id="RHEA:21976"/>
        <dbReference type="Rhea" id="RHEA-COMP:10698"/>
        <dbReference type="Rhea" id="RHEA-COMP:10700"/>
        <dbReference type="ChEBI" id="CHEBI:15378"/>
        <dbReference type="ChEBI" id="CHEBI:17359"/>
        <dbReference type="ChEBI" id="CHEBI:29950"/>
        <dbReference type="ChEBI" id="CHEBI:50058"/>
        <dbReference type="ChEBI" id="CHEBI:58243"/>
        <dbReference type="ChEBI" id="CHEBI:456215"/>
        <dbReference type="EC" id="1.8.4.10"/>
    </reaction>
</comment>
<keyword evidence="4" id="KW-0963">Cytoplasm</keyword>
<evidence type="ECO:0000256" key="2">
    <source>
        <dbReference type="ARBA" id="ARBA00023002"/>
    </source>
</evidence>
<comment type="function">
    <text evidence="4">Catalyzes the formation of sulfite from adenosine 5'-phosphosulfate (APS) using thioredoxin as an electron donor.</text>
</comment>
<proteinExistence type="inferred from homology"/>
<dbReference type="PANTHER" id="PTHR46509:SF1">
    <property type="entry name" value="PHOSPHOADENOSINE PHOSPHOSULFATE REDUCTASE"/>
    <property type="match status" value="1"/>
</dbReference>
<feature type="binding site" evidence="4">
    <location>
        <position position="205"/>
    </location>
    <ligand>
        <name>[4Fe-4S] cluster</name>
        <dbReference type="ChEBI" id="CHEBI:49883"/>
    </ligand>
</feature>
<keyword evidence="4" id="KW-0411">Iron-sulfur</keyword>
<keyword evidence="7" id="KW-1185">Reference proteome</keyword>
<dbReference type="NCBIfam" id="NF002537">
    <property type="entry name" value="PRK02090.1"/>
    <property type="match status" value="1"/>
</dbReference>
<evidence type="ECO:0000256" key="3">
    <source>
        <dbReference type="ARBA" id="ARBA00024327"/>
    </source>
</evidence>
<evidence type="ECO:0000256" key="1">
    <source>
        <dbReference type="ARBA" id="ARBA00009732"/>
    </source>
</evidence>
<sequence length="244" mass="26636">MSAHDVKLFGDQIAASRLESRFARVKASSLIRLAIEDLFPGRIALVSSFGADAAALLHMVSQIDKATPVIFVDTGQHFPETLAYRDELCATLGLTDVRSAAPEAQTLAQEDPEKWLFSSDPDRCCEIRKVRPLAVAMEGFDAWITGRKAFQSATRATLPLFEAEGERVKVNPLVGWTATDVLDYIREAGLPRHPLVERGFPSIGCMPCTSAVRPGEDERAGRWRGRGKTECGIHTTVLDAGADI</sequence>
<dbReference type="InterPro" id="IPR004511">
    <property type="entry name" value="PAPS/APS_Rdtase"/>
</dbReference>
<comment type="caution">
    <text evidence="6">The sequence shown here is derived from an EMBL/GenBank/DDBJ whole genome shotgun (WGS) entry which is preliminary data.</text>
</comment>
<evidence type="ECO:0000313" key="7">
    <source>
        <dbReference type="Proteomes" id="UP000253529"/>
    </source>
</evidence>
<feature type="binding site" evidence="4">
    <location>
        <position position="125"/>
    </location>
    <ligand>
        <name>[4Fe-4S] cluster</name>
        <dbReference type="ChEBI" id="CHEBI:49883"/>
    </ligand>
</feature>
<comment type="similarity">
    <text evidence="1 4">Belongs to the PAPS reductase family. CysH subfamily.</text>
</comment>
<dbReference type="GO" id="GO:0004604">
    <property type="term" value="F:phosphoadenylyl-sulfate reductase (thioredoxin) activity"/>
    <property type="evidence" value="ECO:0007669"/>
    <property type="project" value="UniProtKB-UniRule"/>
</dbReference>
<dbReference type="PIRSF" id="PIRSF000857">
    <property type="entry name" value="PAPS_reductase"/>
    <property type="match status" value="1"/>
</dbReference>
<dbReference type="EMBL" id="QNRK01000043">
    <property type="protein sequence ID" value="RBP03560.1"/>
    <property type="molecule type" value="Genomic_DNA"/>
</dbReference>
<dbReference type="OrthoDB" id="9794018at2"/>
<keyword evidence="4" id="KW-0479">Metal-binding</keyword>
<dbReference type="AlphaFoldDB" id="A0A366EPE1"/>
<dbReference type="GO" id="GO:0019379">
    <property type="term" value="P:sulfate assimilation, phosphoadenylyl sulfate reduction by phosphoadenylyl-sulfate reductase (thioredoxin)"/>
    <property type="evidence" value="ECO:0007669"/>
    <property type="project" value="UniProtKB-UniRule"/>
</dbReference>
<dbReference type="GO" id="GO:0070814">
    <property type="term" value="P:hydrogen sulfide biosynthetic process"/>
    <property type="evidence" value="ECO:0007669"/>
    <property type="project" value="UniProtKB-UniRule"/>
</dbReference>
<reference evidence="6 7" key="1">
    <citation type="submission" date="2018-06" db="EMBL/GenBank/DDBJ databases">
        <title>Genomic Encyclopedia of Type Strains, Phase IV (KMG-IV): sequencing the most valuable type-strain genomes for metagenomic binning, comparative biology and taxonomic classification.</title>
        <authorList>
            <person name="Goeker M."/>
        </authorList>
    </citation>
    <scope>NUCLEOTIDE SEQUENCE [LARGE SCALE GENOMIC DNA]</scope>
    <source>
        <strain evidence="6 7">DSM 24875</strain>
    </source>
</reference>
<feature type="domain" description="Phosphoadenosine phosphosulphate reductase" evidence="5">
    <location>
        <begin position="43"/>
        <end position="211"/>
    </location>
</feature>
<evidence type="ECO:0000313" key="6">
    <source>
        <dbReference type="EMBL" id="RBP03560.1"/>
    </source>
</evidence>
<dbReference type="EC" id="1.8.4.10" evidence="4"/>
<dbReference type="NCBIfam" id="TIGR00434">
    <property type="entry name" value="cysH"/>
    <property type="match status" value="1"/>
</dbReference>
<feature type="binding site" evidence="4">
    <location>
        <position position="208"/>
    </location>
    <ligand>
        <name>[4Fe-4S] cluster</name>
        <dbReference type="ChEBI" id="CHEBI:49883"/>
    </ligand>
</feature>
<comment type="cofactor">
    <cofactor evidence="4">
        <name>[4Fe-4S] cluster</name>
        <dbReference type="ChEBI" id="CHEBI:49883"/>
    </cofactor>
    <text evidence="4">Binds 1 [4Fe-4S] cluster per subunit.</text>
</comment>
<evidence type="ECO:0000256" key="4">
    <source>
        <dbReference type="HAMAP-Rule" id="MF_00063"/>
    </source>
</evidence>
<dbReference type="PANTHER" id="PTHR46509">
    <property type="entry name" value="PHOSPHOADENOSINE PHOSPHOSULFATE REDUCTASE"/>
    <property type="match status" value="1"/>
</dbReference>
<dbReference type="SUPFAM" id="SSF52402">
    <property type="entry name" value="Adenine nucleotide alpha hydrolases-like"/>
    <property type="match status" value="1"/>
</dbReference>
<dbReference type="GO" id="GO:0043866">
    <property type="term" value="F:adenylyl-sulfate reductase (thioredoxin) activity"/>
    <property type="evidence" value="ECO:0007669"/>
    <property type="project" value="UniProtKB-EC"/>
</dbReference>
<accession>A0A366EPE1</accession>